<sequence length="121" mass="13070">MSVASQVEVGLQRLQQHLVGFVAQQPAQSRVHPRDVQVPGVHAGQQAVDSQLGPVDDWTESGQVGAHPGRLEGCARLPRIDDTLTSVFDQRRPVDLLLRGWPGGVDAPTLDGKLRELVLAL</sequence>
<organism evidence="1 2">
    <name type="scientific">Micromonospora sicca</name>
    <dbReference type="NCBI Taxonomy" id="2202420"/>
    <lineage>
        <taxon>Bacteria</taxon>
        <taxon>Bacillati</taxon>
        <taxon>Actinomycetota</taxon>
        <taxon>Actinomycetes</taxon>
        <taxon>Micromonosporales</taxon>
        <taxon>Micromonosporaceae</taxon>
        <taxon>Micromonospora</taxon>
    </lineage>
</organism>
<dbReference type="EMBL" id="QGKS01000057">
    <property type="protein sequence ID" value="PWR17266.1"/>
    <property type="molecule type" value="Genomic_DNA"/>
</dbReference>
<reference evidence="1 2" key="1">
    <citation type="submission" date="2018-05" db="EMBL/GenBank/DDBJ databases">
        <title>Micromonosporas from Atacama Desert.</title>
        <authorList>
            <person name="Carro L."/>
            <person name="Golinska P."/>
            <person name="Klenk H.-P."/>
            <person name="Goodfellow M."/>
        </authorList>
    </citation>
    <scope>NUCLEOTIDE SEQUENCE [LARGE SCALE GENOMIC DNA]</scope>
    <source>
        <strain evidence="1 2">4G51</strain>
    </source>
</reference>
<dbReference type="Proteomes" id="UP000246050">
    <property type="component" value="Unassembled WGS sequence"/>
</dbReference>
<comment type="caution">
    <text evidence="1">The sequence shown here is derived from an EMBL/GenBank/DDBJ whole genome shotgun (WGS) entry which is preliminary data.</text>
</comment>
<dbReference type="AlphaFoldDB" id="A0A317DTR8"/>
<gene>
    <name evidence="1" type="ORF">DKT69_01115</name>
</gene>
<evidence type="ECO:0000313" key="1">
    <source>
        <dbReference type="EMBL" id="PWR17266.1"/>
    </source>
</evidence>
<name>A0A317DTR8_9ACTN</name>
<proteinExistence type="predicted"/>
<dbReference type="RefSeq" id="WP_109799746.1">
    <property type="nucleotide sequence ID" value="NZ_QGKS01000057.1"/>
</dbReference>
<evidence type="ECO:0000313" key="2">
    <source>
        <dbReference type="Proteomes" id="UP000246050"/>
    </source>
</evidence>
<protein>
    <submittedName>
        <fullName evidence="1">Uncharacterized protein</fullName>
    </submittedName>
</protein>
<accession>A0A317DTR8</accession>